<dbReference type="GO" id="GO:0008483">
    <property type="term" value="F:transaminase activity"/>
    <property type="evidence" value="ECO:0007669"/>
    <property type="project" value="UniProtKB-KW"/>
</dbReference>
<evidence type="ECO:0000313" key="6">
    <source>
        <dbReference type="EMBL" id="WKW11199.1"/>
    </source>
</evidence>
<dbReference type="PROSITE" id="PS00595">
    <property type="entry name" value="AA_TRANSFER_CLASS_5"/>
    <property type="match status" value="1"/>
</dbReference>
<evidence type="ECO:0000256" key="2">
    <source>
        <dbReference type="ARBA" id="ARBA00022898"/>
    </source>
</evidence>
<feature type="domain" description="Aminotransferase class V" evidence="5">
    <location>
        <begin position="36"/>
        <end position="345"/>
    </location>
</feature>
<dbReference type="AlphaFoldDB" id="A0AA49JXY3"/>
<dbReference type="InterPro" id="IPR020578">
    <property type="entry name" value="Aminotrans_V_PyrdxlP_BS"/>
</dbReference>
<comment type="cofactor">
    <cofactor evidence="1 4">
        <name>pyridoxal 5'-phosphate</name>
        <dbReference type="ChEBI" id="CHEBI:597326"/>
    </cofactor>
</comment>
<dbReference type="Proteomes" id="UP001229955">
    <property type="component" value="Chromosome"/>
</dbReference>
<sequence>MSAPYDVAAVRRREYPWEARGDAVHFDHASIGVIPQRARDAVAAYNDKRAEMHAMRAEDFFPQLDRSRALIAQFIGASAEEIALTTNTSWGVNLAAYALPLGPGDIVLGSEGEFPANVYPWMAAAKQRGFTFELVPMRGFAVDEDEILRRIETDPRVKGVALSWVSFWTGYRIDAKRIGTACRMRGVCFAMDTIQGLGACALDVREVPVDIVSNGAQKWLCSPWGAAFAYVRKELIARLEPPAAGWLSQASAGDFARFLDYDPAWRDDAQRFEVGSLPIQDFVGMNATLELFLELGPDRIEQHVLGITGELRRALLGLPGAVVLTPERSATRAGIVALRTPDVAGDSARLRGSGIVHSVREGAIRLAPHFHTLPSDVARVVRTLRS</sequence>
<dbReference type="InterPro" id="IPR000192">
    <property type="entry name" value="Aminotrans_V_dom"/>
</dbReference>
<accession>A0AA49JXY3</accession>
<dbReference type="InterPro" id="IPR015421">
    <property type="entry name" value="PyrdxlP-dep_Trfase_major"/>
</dbReference>
<dbReference type="InterPro" id="IPR015422">
    <property type="entry name" value="PyrdxlP-dep_Trfase_small"/>
</dbReference>
<evidence type="ECO:0000256" key="3">
    <source>
        <dbReference type="RuleBase" id="RU004075"/>
    </source>
</evidence>
<dbReference type="InterPro" id="IPR015424">
    <property type="entry name" value="PyrdxlP-dep_Trfase"/>
</dbReference>
<dbReference type="Gene3D" id="3.90.1150.10">
    <property type="entry name" value="Aspartate Aminotransferase, domain 1"/>
    <property type="match status" value="1"/>
</dbReference>
<dbReference type="RefSeq" id="WP_367886901.1">
    <property type="nucleotide sequence ID" value="NZ_CP130612.1"/>
</dbReference>
<evidence type="ECO:0000259" key="5">
    <source>
        <dbReference type="Pfam" id="PF00266"/>
    </source>
</evidence>
<dbReference type="PANTHER" id="PTHR43586:SF15">
    <property type="entry name" value="BLR3095 PROTEIN"/>
    <property type="match status" value="1"/>
</dbReference>
<name>A0AA49JXY3_9BACT</name>
<dbReference type="KEGG" id="pspc:Strain318_000434"/>
<dbReference type="SUPFAM" id="SSF53383">
    <property type="entry name" value="PLP-dependent transferases"/>
    <property type="match status" value="1"/>
</dbReference>
<keyword evidence="7" id="KW-0032">Aminotransferase</keyword>
<gene>
    <name evidence="6" type="ORF">Strain138_000434</name>
    <name evidence="7" type="ORF">Strain318_000434</name>
</gene>
<evidence type="ECO:0000256" key="4">
    <source>
        <dbReference type="RuleBase" id="RU004504"/>
    </source>
</evidence>
<protein>
    <submittedName>
        <fullName evidence="7">Aminotransferase class V-fold PLP-dependent enzyme</fullName>
    </submittedName>
</protein>
<keyword evidence="2" id="KW-0663">Pyridoxal phosphate</keyword>
<evidence type="ECO:0000313" key="8">
    <source>
        <dbReference type="Proteomes" id="UP001229955"/>
    </source>
</evidence>
<accession>A0AA49JSJ1</accession>
<dbReference type="Pfam" id="PF00266">
    <property type="entry name" value="Aminotran_5"/>
    <property type="match status" value="1"/>
</dbReference>
<evidence type="ECO:0000313" key="7">
    <source>
        <dbReference type="EMBL" id="WKW14109.1"/>
    </source>
</evidence>
<dbReference type="PANTHER" id="PTHR43586">
    <property type="entry name" value="CYSTEINE DESULFURASE"/>
    <property type="match status" value="1"/>
</dbReference>
<keyword evidence="7" id="KW-0808">Transferase</keyword>
<keyword evidence="8" id="KW-1185">Reference proteome</keyword>
<organism evidence="7 8">
    <name type="scientific">Pseudogemmatithrix spongiicola</name>
    <dbReference type="NCBI Taxonomy" id="3062599"/>
    <lineage>
        <taxon>Bacteria</taxon>
        <taxon>Pseudomonadati</taxon>
        <taxon>Gemmatimonadota</taxon>
        <taxon>Gemmatimonadia</taxon>
        <taxon>Gemmatimonadales</taxon>
        <taxon>Gemmatimonadaceae</taxon>
        <taxon>Pseudogemmatithrix</taxon>
    </lineage>
</organism>
<comment type="similarity">
    <text evidence="3">Belongs to the class-V pyridoxal-phosphate-dependent aminotransferase family.</text>
</comment>
<proteinExistence type="inferred from homology"/>
<dbReference type="Gene3D" id="3.40.640.10">
    <property type="entry name" value="Type I PLP-dependent aspartate aminotransferase-like (Major domain)"/>
    <property type="match status" value="1"/>
</dbReference>
<dbReference type="EMBL" id="CP130613">
    <property type="protein sequence ID" value="WKW14109.1"/>
    <property type="molecule type" value="Genomic_DNA"/>
</dbReference>
<evidence type="ECO:0000256" key="1">
    <source>
        <dbReference type="ARBA" id="ARBA00001933"/>
    </source>
</evidence>
<reference evidence="7" key="1">
    <citation type="submission" date="2023-07" db="EMBL/GenBank/DDBJ databases">
        <authorList>
            <person name="Haufschild T."/>
            <person name="Kallscheuer N."/>
            <person name="Hammer J."/>
            <person name="Kohn T."/>
            <person name="Kabuu M."/>
            <person name="Jogler M."/>
            <person name="Wohfarth N."/>
            <person name="Heuer A."/>
            <person name="Rohde M."/>
            <person name="van Teeseling M.C.F."/>
            <person name="Jogler C."/>
        </authorList>
    </citation>
    <scope>NUCLEOTIDE SEQUENCE</scope>
    <source>
        <strain evidence="6">Strain 138</strain>
        <strain evidence="7">Strain 318</strain>
    </source>
</reference>
<dbReference type="EMBL" id="CP130612">
    <property type="protein sequence ID" value="WKW11199.1"/>
    <property type="molecule type" value="Genomic_DNA"/>
</dbReference>